<sequence>MCNFKCGQRLLVTQSANRLLSLVLIVDVAHLLALFSEFTLMFSMFTLLTVMVTITVVFTLFSSLATILITAVATVSVILAAVVVPVLILVLVAVILTVSIVSLVSTTLEEVALLHLKDALVGVHQIGYFISQLHRQGLQTRWFRAMHDDRFSRIVQ</sequence>
<feature type="transmembrane region" description="Helical" evidence="1">
    <location>
        <begin position="78"/>
        <end position="104"/>
    </location>
</feature>
<evidence type="ECO:0000256" key="1">
    <source>
        <dbReference type="SAM" id="Phobius"/>
    </source>
</evidence>
<reference evidence="3" key="1">
    <citation type="submission" date="2013-09" db="EMBL/GenBank/DDBJ databases">
        <title>The Genome Sequence of Anopheles maculatus species B.</title>
        <authorList>
            <consortium name="The Broad Institute Genomics Platform"/>
            <person name="Neafsey D.E."/>
            <person name="Besansky N."/>
            <person name="Howell P."/>
            <person name="Walton C."/>
            <person name="Young S.K."/>
            <person name="Zeng Q."/>
            <person name="Gargeya S."/>
            <person name="Fitzgerald M."/>
            <person name="Haas B."/>
            <person name="Abouelleil A."/>
            <person name="Allen A.W."/>
            <person name="Alvarado L."/>
            <person name="Arachchi H.M."/>
            <person name="Berlin A.M."/>
            <person name="Chapman S.B."/>
            <person name="Gainer-Dewar J."/>
            <person name="Goldberg J."/>
            <person name="Griggs A."/>
            <person name="Gujja S."/>
            <person name="Hansen M."/>
            <person name="Howarth C."/>
            <person name="Imamovic A."/>
            <person name="Ireland A."/>
            <person name="Larimer J."/>
            <person name="McCowan C."/>
            <person name="Murphy C."/>
            <person name="Pearson M."/>
            <person name="Poon T.W."/>
            <person name="Priest M."/>
            <person name="Roberts A."/>
            <person name="Saif S."/>
            <person name="Shea T."/>
            <person name="Sisk P."/>
            <person name="Sykes S."/>
            <person name="Wortman J."/>
            <person name="Nusbaum C."/>
            <person name="Birren B."/>
        </authorList>
    </citation>
    <scope>NUCLEOTIDE SEQUENCE [LARGE SCALE GENOMIC DNA]</scope>
    <source>
        <strain evidence="3">maculatus3</strain>
    </source>
</reference>
<feature type="transmembrane region" description="Helical" evidence="1">
    <location>
        <begin position="19"/>
        <end position="40"/>
    </location>
</feature>
<keyword evidence="1" id="KW-1133">Transmembrane helix</keyword>
<name>A0A182SZB6_9DIPT</name>
<dbReference type="EnsemblMetazoa" id="AMAM016457-RA">
    <property type="protein sequence ID" value="AMAM016457-PA"/>
    <property type="gene ID" value="AMAM016457"/>
</dbReference>
<keyword evidence="1" id="KW-0812">Transmembrane</keyword>
<keyword evidence="3" id="KW-1185">Reference proteome</keyword>
<keyword evidence="1" id="KW-0472">Membrane</keyword>
<dbReference type="VEuPathDB" id="VectorBase:AMAM016457"/>
<proteinExistence type="predicted"/>
<dbReference type="AlphaFoldDB" id="A0A182SZB6"/>
<feature type="transmembrane region" description="Helical" evidence="1">
    <location>
        <begin position="47"/>
        <end position="72"/>
    </location>
</feature>
<reference evidence="2" key="2">
    <citation type="submission" date="2020-05" db="UniProtKB">
        <authorList>
            <consortium name="EnsemblMetazoa"/>
        </authorList>
    </citation>
    <scope>IDENTIFICATION</scope>
    <source>
        <strain evidence="2">maculatus3</strain>
    </source>
</reference>
<accession>A0A182SZB6</accession>
<organism evidence="2 3">
    <name type="scientific">Anopheles maculatus</name>
    <dbReference type="NCBI Taxonomy" id="74869"/>
    <lineage>
        <taxon>Eukaryota</taxon>
        <taxon>Metazoa</taxon>
        <taxon>Ecdysozoa</taxon>
        <taxon>Arthropoda</taxon>
        <taxon>Hexapoda</taxon>
        <taxon>Insecta</taxon>
        <taxon>Pterygota</taxon>
        <taxon>Neoptera</taxon>
        <taxon>Endopterygota</taxon>
        <taxon>Diptera</taxon>
        <taxon>Nematocera</taxon>
        <taxon>Culicoidea</taxon>
        <taxon>Culicidae</taxon>
        <taxon>Anophelinae</taxon>
        <taxon>Anopheles</taxon>
        <taxon>Anopheles maculatus group</taxon>
    </lineage>
</organism>
<evidence type="ECO:0000313" key="2">
    <source>
        <dbReference type="EnsemblMetazoa" id="AMAM016457-PA"/>
    </source>
</evidence>
<dbReference type="Proteomes" id="UP000075901">
    <property type="component" value="Unassembled WGS sequence"/>
</dbReference>
<protein>
    <submittedName>
        <fullName evidence="2">Uncharacterized protein</fullName>
    </submittedName>
</protein>
<evidence type="ECO:0000313" key="3">
    <source>
        <dbReference type="Proteomes" id="UP000075901"/>
    </source>
</evidence>